<gene>
    <name evidence="2" type="ORF">GM51_8785</name>
</gene>
<sequence length="170" mass="18198">MAKDIEKTPPTDDLLTPRRFPLDRVVAISLLVVGGISMFSSLGEYLNMSMTLNRLLADLHAQMPEFAKITYTDQGLAEPVGLAIITLEGLIFGLAVWATVRRITAKKLAFWVPIVGYVSTSAVIFGGQLICLMSDPAFIETLWAATQALQPGTATPGPTPSISVEPAPVA</sequence>
<evidence type="ECO:0000313" key="2">
    <source>
        <dbReference type="EMBL" id="KGA18192.1"/>
    </source>
</evidence>
<keyword evidence="1" id="KW-1133">Transmembrane helix</keyword>
<feature type="transmembrane region" description="Helical" evidence="1">
    <location>
        <begin position="80"/>
        <end position="98"/>
    </location>
</feature>
<dbReference type="AlphaFoldDB" id="A0A094Q478"/>
<organism evidence="2">
    <name type="scientific">freshwater metagenome</name>
    <dbReference type="NCBI Taxonomy" id="449393"/>
    <lineage>
        <taxon>unclassified sequences</taxon>
        <taxon>metagenomes</taxon>
        <taxon>ecological metagenomes</taxon>
    </lineage>
</organism>
<keyword evidence="1" id="KW-0472">Membrane</keyword>
<keyword evidence="1" id="KW-0812">Transmembrane</keyword>
<dbReference type="Pfam" id="PF19779">
    <property type="entry name" value="DUF6264"/>
    <property type="match status" value="1"/>
</dbReference>
<dbReference type="InterPro" id="IPR046231">
    <property type="entry name" value="DUF6264"/>
</dbReference>
<name>A0A094Q478_9ZZZZ</name>
<dbReference type="EMBL" id="JNSL01000047">
    <property type="protein sequence ID" value="KGA18192.1"/>
    <property type="molecule type" value="Genomic_DNA"/>
</dbReference>
<evidence type="ECO:0000256" key="1">
    <source>
        <dbReference type="SAM" id="Phobius"/>
    </source>
</evidence>
<feature type="transmembrane region" description="Helical" evidence="1">
    <location>
        <begin position="25"/>
        <end position="46"/>
    </location>
</feature>
<feature type="transmembrane region" description="Helical" evidence="1">
    <location>
        <begin position="110"/>
        <end position="130"/>
    </location>
</feature>
<proteinExistence type="predicted"/>
<reference evidence="2" key="1">
    <citation type="submission" date="2014-06" db="EMBL/GenBank/DDBJ databases">
        <title>Key roles for freshwater Actinobacteria revealed by deep metagenomic sequencing.</title>
        <authorList>
            <person name="Ghai R."/>
            <person name="Mizuno C.M."/>
            <person name="Picazo A."/>
            <person name="Camacho A."/>
            <person name="Rodriguez-Valera F."/>
        </authorList>
    </citation>
    <scope>NUCLEOTIDE SEQUENCE</scope>
</reference>
<accession>A0A094Q478</accession>
<comment type="caution">
    <text evidence="2">The sequence shown here is derived from an EMBL/GenBank/DDBJ whole genome shotgun (WGS) entry which is preliminary data.</text>
</comment>
<protein>
    <submittedName>
        <fullName evidence="2">Uncharacterized protein</fullName>
    </submittedName>
</protein>